<sequence>MTLRGLLLFLGHSMPTEGPRHAMRQHPEGARRHKIRNGKQFRTSRSCSIHAIGDDTMARK</sequence>
<accession>A0AA40BG84</accession>
<feature type="region of interest" description="Disordered" evidence="1">
    <location>
        <begin position="12"/>
        <end position="44"/>
    </location>
</feature>
<comment type="caution">
    <text evidence="2">The sequence shown here is derived from an EMBL/GenBank/DDBJ whole genome shotgun (WGS) entry which is preliminary data.</text>
</comment>
<name>A0AA40BG84_9PEZI</name>
<dbReference type="RefSeq" id="XP_060302526.1">
    <property type="nucleotide sequence ID" value="XM_060434317.1"/>
</dbReference>
<proteinExistence type="predicted"/>
<dbReference type="AlphaFoldDB" id="A0AA40BG84"/>
<evidence type="ECO:0000313" key="3">
    <source>
        <dbReference type="Proteomes" id="UP001172101"/>
    </source>
</evidence>
<organism evidence="2 3">
    <name type="scientific">Lasiosphaeria miniovina</name>
    <dbReference type="NCBI Taxonomy" id="1954250"/>
    <lineage>
        <taxon>Eukaryota</taxon>
        <taxon>Fungi</taxon>
        <taxon>Dikarya</taxon>
        <taxon>Ascomycota</taxon>
        <taxon>Pezizomycotina</taxon>
        <taxon>Sordariomycetes</taxon>
        <taxon>Sordariomycetidae</taxon>
        <taxon>Sordariales</taxon>
        <taxon>Lasiosphaeriaceae</taxon>
        <taxon>Lasiosphaeria</taxon>
    </lineage>
</organism>
<evidence type="ECO:0000313" key="2">
    <source>
        <dbReference type="EMBL" id="KAK0733649.1"/>
    </source>
</evidence>
<dbReference type="EMBL" id="JAUIRO010000001">
    <property type="protein sequence ID" value="KAK0733649.1"/>
    <property type="molecule type" value="Genomic_DNA"/>
</dbReference>
<keyword evidence="3" id="KW-1185">Reference proteome</keyword>
<evidence type="ECO:0000256" key="1">
    <source>
        <dbReference type="SAM" id="MobiDB-lite"/>
    </source>
</evidence>
<gene>
    <name evidence="2" type="ORF">B0T26DRAFT_31091</name>
</gene>
<dbReference type="Proteomes" id="UP001172101">
    <property type="component" value="Unassembled WGS sequence"/>
</dbReference>
<protein>
    <submittedName>
        <fullName evidence="2">Uncharacterized protein</fullName>
    </submittedName>
</protein>
<dbReference type="GeneID" id="85317587"/>
<reference evidence="2" key="1">
    <citation type="submission" date="2023-06" db="EMBL/GenBank/DDBJ databases">
        <title>Genome-scale phylogeny and comparative genomics of the fungal order Sordariales.</title>
        <authorList>
            <consortium name="Lawrence Berkeley National Laboratory"/>
            <person name="Hensen N."/>
            <person name="Bonometti L."/>
            <person name="Westerberg I."/>
            <person name="Brannstrom I.O."/>
            <person name="Guillou S."/>
            <person name="Cros-Aarteil S."/>
            <person name="Calhoun S."/>
            <person name="Haridas S."/>
            <person name="Kuo A."/>
            <person name="Mondo S."/>
            <person name="Pangilinan J."/>
            <person name="Riley R."/>
            <person name="LaButti K."/>
            <person name="Andreopoulos B."/>
            <person name="Lipzen A."/>
            <person name="Chen C."/>
            <person name="Yanf M."/>
            <person name="Daum C."/>
            <person name="Ng V."/>
            <person name="Clum A."/>
            <person name="Steindorff A."/>
            <person name="Ohm R."/>
            <person name="Martin F."/>
            <person name="Silar P."/>
            <person name="Natvig D."/>
            <person name="Lalanne C."/>
            <person name="Gautier V."/>
            <person name="Ament-velasquez S.L."/>
            <person name="Kruys A."/>
            <person name="Hutchinson M.I."/>
            <person name="Powell A.J."/>
            <person name="Barry K."/>
            <person name="Miller A.N."/>
            <person name="Grigoriev I.V."/>
            <person name="Debuchy R."/>
            <person name="Gladieux P."/>
            <person name="Thoren M.H."/>
            <person name="Johannesson H."/>
        </authorList>
    </citation>
    <scope>NUCLEOTIDE SEQUENCE</scope>
    <source>
        <strain evidence="2">SMH2392-1A</strain>
    </source>
</reference>